<sequence length="140" mass="15691">MEHCMEAAAPGVGLLMPKESPGLSWGAQERLWGPRRCHLPPACWPCLLLLPFPPHALGYRRSPWICSRFSHFAGSSARQLPTTRYLVNKDEDGEESQGWAWDQVDFSLLLCPSVIQMTQELPVPCSQAWIPPCSSSYTHT</sequence>
<organism evidence="1 2">
    <name type="scientific">Anas platyrhynchos</name>
    <name type="common">Mallard</name>
    <name type="synonym">Anas boschas</name>
    <dbReference type="NCBI Taxonomy" id="8839"/>
    <lineage>
        <taxon>Eukaryota</taxon>
        <taxon>Metazoa</taxon>
        <taxon>Chordata</taxon>
        <taxon>Craniata</taxon>
        <taxon>Vertebrata</taxon>
        <taxon>Euteleostomi</taxon>
        <taxon>Archelosauria</taxon>
        <taxon>Archosauria</taxon>
        <taxon>Dinosauria</taxon>
        <taxon>Saurischia</taxon>
        <taxon>Theropoda</taxon>
        <taxon>Coelurosauria</taxon>
        <taxon>Aves</taxon>
        <taxon>Neognathae</taxon>
        <taxon>Galloanserae</taxon>
        <taxon>Anseriformes</taxon>
        <taxon>Anatidae</taxon>
        <taxon>Anatinae</taxon>
        <taxon>Anas</taxon>
    </lineage>
</organism>
<gene>
    <name evidence="1" type="ORF">Anapl_03145</name>
</gene>
<reference evidence="2" key="1">
    <citation type="journal article" date="2013" name="Nat. Genet.">
        <title>The duck genome and transcriptome provide insight into an avian influenza virus reservoir species.</title>
        <authorList>
            <person name="Huang Y."/>
            <person name="Li Y."/>
            <person name="Burt D.W."/>
            <person name="Chen H."/>
            <person name="Zhang Y."/>
            <person name="Qian W."/>
            <person name="Kim H."/>
            <person name="Gan S."/>
            <person name="Zhao Y."/>
            <person name="Li J."/>
            <person name="Yi K."/>
            <person name="Feng H."/>
            <person name="Zhu P."/>
            <person name="Li B."/>
            <person name="Liu Q."/>
            <person name="Fairley S."/>
            <person name="Magor K.E."/>
            <person name="Du Z."/>
            <person name="Hu X."/>
            <person name="Goodman L."/>
            <person name="Tafer H."/>
            <person name="Vignal A."/>
            <person name="Lee T."/>
            <person name="Kim K.W."/>
            <person name="Sheng Z."/>
            <person name="An Y."/>
            <person name="Searle S."/>
            <person name="Herrero J."/>
            <person name="Groenen M.A."/>
            <person name="Crooijmans R.P."/>
            <person name="Faraut T."/>
            <person name="Cai Q."/>
            <person name="Webster R.G."/>
            <person name="Aldridge J.R."/>
            <person name="Warren W.C."/>
            <person name="Bartschat S."/>
            <person name="Kehr S."/>
            <person name="Marz M."/>
            <person name="Stadler P.F."/>
            <person name="Smith J."/>
            <person name="Kraus R.H."/>
            <person name="Zhao Y."/>
            <person name="Ren L."/>
            <person name="Fei J."/>
            <person name="Morisson M."/>
            <person name="Kaiser P."/>
            <person name="Griffin D.K."/>
            <person name="Rao M."/>
            <person name="Pitel F."/>
            <person name="Wang J."/>
            <person name="Li N."/>
        </authorList>
    </citation>
    <scope>NUCLEOTIDE SEQUENCE [LARGE SCALE GENOMIC DNA]</scope>
</reference>
<accession>R0K8V5</accession>
<dbReference type="Proteomes" id="UP000296049">
    <property type="component" value="Unassembled WGS sequence"/>
</dbReference>
<dbReference type="EMBL" id="KB742588">
    <property type="protein sequence ID" value="EOB06691.1"/>
    <property type="molecule type" value="Genomic_DNA"/>
</dbReference>
<evidence type="ECO:0000313" key="2">
    <source>
        <dbReference type="Proteomes" id="UP000296049"/>
    </source>
</evidence>
<evidence type="ECO:0000313" key="1">
    <source>
        <dbReference type="EMBL" id="EOB06691.1"/>
    </source>
</evidence>
<protein>
    <submittedName>
        <fullName evidence="1">Uncharacterized protein</fullName>
    </submittedName>
</protein>
<dbReference type="AlphaFoldDB" id="R0K8V5"/>
<name>R0K8V5_ANAPL</name>
<keyword evidence="2" id="KW-1185">Reference proteome</keyword>
<proteinExistence type="predicted"/>